<dbReference type="GO" id="GO:0005886">
    <property type="term" value="C:plasma membrane"/>
    <property type="evidence" value="ECO:0007669"/>
    <property type="project" value="UniProtKB-SubCell"/>
</dbReference>
<feature type="transmembrane region" description="Helical" evidence="8">
    <location>
        <begin position="248"/>
        <end position="266"/>
    </location>
</feature>
<feature type="domain" description="EamA" evidence="9">
    <location>
        <begin position="153"/>
        <end position="285"/>
    </location>
</feature>
<dbReference type="PANTHER" id="PTHR22911">
    <property type="entry name" value="ACYL-MALONYL CONDENSING ENZYME-RELATED"/>
    <property type="match status" value="1"/>
</dbReference>
<comment type="subcellular location">
    <subcellularLocation>
        <location evidence="1">Cell membrane</location>
        <topology evidence="1">Multi-pass membrane protein</topology>
    </subcellularLocation>
</comment>
<keyword evidence="5 8" id="KW-0812">Transmembrane</keyword>
<keyword evidence="3" id="KW-0813">Transport</keyword>
<keyword evidence="11" id="KW-1185">Reference proteome</keyword>
<evidence type="ECO:0000313" key="11">
    <source>
        <dbReference type="Proteomes" id="UP001155586"/>
    </source>
</evidence>
<evidence type="ECO:0000256" key="7">
    <source>
        <dbReference type="ARBA" id="ARBA00023136"/>
    </source>
</evidence>
<evidence type="ECO:0000256" key="2">
    <source>
        <dbReference type="ARBA" id="ARBA00007362"/>
    </source>
</evidence>
<comment type="caution">
    <text evidence="10">The sequence shown here is derived from an EMBL/GenBank/DDBJ whole genome shotgun (WGS) entry which is preliminary data.</text>
</comment>
<protein>
    <submittedName>
        <fullName evidence="10">EamA family transporter RarD</fullName>
    </submittedName>
</protein>
<evidence type="ECO:0000256" key="4">
    <source>
        <dbReference type="ARBA" id="ARBA00022475"/>
    </source>
</evidence>
<feature type="transmembrane region" description="Helical" evidence="8">
    <location>
        <begin position="272"/>
        <end position="292"/>
    </location>
</feature>
<evidence type="ECO:0000256" key="8">
    <source>
        <dbReference type="SAM" id="Phobius"/>
    </source>
</evidence>
<keyword evidence="4" id="KW-1003">Cell membrane</keyword>
<feature type="transmembrane region" description="Helical" evidence="8">
    <location>
        <begin position="103"/>
        <end position="121"/>
    </location>
</feature>
<feature type="transmembrane region" description="Helical" evidence="8">
    <location>
        <begin position="128"/>
        <end position="145"/>
    </location>
</feature>
<reference evidence="10" key="1">
    <citation type="submission" date="2022-02" db="EMBL/GenBank/DDBJ databases">
        <title>Vibrio sp. nov., a new bacterium isolated from Bohai sea, China.</title>
        <authorList>
            <person name="Yuan Y."/>
        </authorList>
    </citation>
    <scope>NUCLEOTIDE SEQUENCE</scope>
    <source>
        <strain evidence="10">DBSS07</strain>
    </source>
</reference>
<proteinExistence type="inferred from homology"/>
<comment type="similarity">
    <text evidence="2">Belongs to the EamA transporter family.</text>
</comment>
<evidence type="ECO:0000256" key="1">
    <source>
        <dbReference type="ARBA" id="ARBA00004651"/>
    </source>
</evidence>
<feature type="domain" description="EamA" evidence="9">
    <location>
        <begin position="8"/>
        <end position="141"/>
    </location>
</feature>
<dbReference type="SUPFAM" id="SSF103481">
    <property type="entry name" value="Multidrug resistance efflux transporter EmrE"/>
    <property type="match status" value="2"/>
</dbReference>
<evidence type="ECO:0000313" key="10">
    <source>
        <dbReference type="EMBL" id="MCW8333416.1"/>
    </source>
</evidence>
<dbReference type="PANTHER" id="PTHR22911:SF137">
    <property type="entry name" value="SOLUTE CARRIER FAMILY 35 MEMBER G2-RELATED"/>
    <property type="match status" value="1"/>
</dbReference>
<dbReference type="InterPro" id="IPR037185">
    <property type="entry name" value="EmrE-like"/>
</dbReference>
<feature type="transmembrane region" description="Helical" evidence="8">
    <location>
        <begin position="180"/>
        <end position="197"/>
    </location>
</feature>
<dbReference type="InterPro" id="IPR000620">
    <property type="entry name" value="EamA_dom"/>
</dbReference>
<keyword evidence="7 8" id="KW-0472">Membrane</keyword>
<feature type="transmembrane region" description="Helical" evidence="8">
    <location>
        <begin position="73"/>
        <end position="91"/>
    </location>
</feature>
<dbReference type="EMBL" id="JAKRRX010000024">
    <property type="protein sequence ID" value="MCW8333416.1"/>
    <property type="molecule type" value="Genomic_DNA"/>
</dbReference>
<name>A0A9X3HQT1_9VIBR</name>
<evidence type="ECO:0000256" key="3">
    <source>
        <dbReference type="ARBA" id="ARBA00022448"/>
    </source>
</evidence>
<dbReference type="Proteomes" id="UP001155586">
    <property type="component" value="Unassembled WGS sequence"/>
</dbReference>
<evidence type="ECO:0000256" key="5">
    <source>
        <dbReference type="ARBA" id="ARBA00022692"/>
    </source>
</evidence>
<evidence type="ECO:0000256" key="6">
    <source>
        <dbReference type="ARBA" id="ARBA00022989"/>
    </source>
</evidence>
<feature type="transmembrane region" description="Helical" evidence="8">
    <location>
        <begin position="217"/>
        <end position="236"/>
    </location>
</feature>
<feature type="transmembrane region" description="Helical" evidence="8">
    <location>
        <begin position="151"/>
        <end position="168"/>
    </location>
</feature>
<feature type="transmembrane region" description="Helical" evidence="8">
    <location>
        <begin position="39"/>
        <end position="57"/>
    </location>
</feature>
<dbReference type="Pfam" id="PF00892">
    <property type="entry name" value="EamA"/>
    <property type="match status" value="2"/>
</dbReference>
<feature type="transmembrane region" description="Helical" evidence="8">
    <location>
        <begin position="7"/>
        <end position="27"/>
    </location>
</feature>
<keyword evidence="6 8" id="KW-1133">Transmembrane helix</keyword>
<dbReference type="NCBIfam" id="TIGR00688">
    <property type="entry name" value="rarD"/>
    <property type="match status" value="1"/>
</dbReference>
<evidence type="ECO:0000259" key="9">
    <source>
        <dbReference type="Pfam" id="PF00892"/>
    </source>
</evidence>
<organism evidence="10 11">
    <name type="scientific">Vibrio paucivorans</name>
    <dbReference type="NCBI Taxonomy" id="2829489"/>
    <lineage>
        <taxon>Bacteria</taxon>
        <taxon>Pseudomonadati</taxon>
        <taxon>Pseudomonadota</taxon>
        <taxon>Gammaproteobacteria</taxon>
        <taxon>Vibrionales</taxon>
        <taxon>Vibrionaceae</taxon>
        <taxon>Vibrio</taxon>
    </lineage>
</organism>
<accession>A0A9X3HQT1</accession>
<gene>
    <name evidence="10" type="primary">rarD</name>
    <name evidence="10" type="ORF">MD483_06225</name>
</gene>
<dbReference type="RefSeq" id="WP_265686979.1">
    <property type="nucleotide sequence ID" value="NZ_JAKRRX010000024.1"/>
</dbReference>
<dbReference type="InterPro" id="IPR004626">
    <property type="entry name" value="RarD"/>
</dbReference>
<dbReference type="AlphaFoldDB" id="A0A9X3HQT1"/>
<sequence length="302" mass="33251">MSVSPIAFGNIMAAIAFALWGIMPLYYQFLPNAAMDELLALRIIASVPVCLLIILCIRRKWPDWQAIWADKASLGYAFVGSCLMSISWYAFTWALTNGRVMEASLGFFIGPLVMIALGVVFMKETLSIGKRIGVALAVVGLSYQVWQYGELPIVALVMATFFALYGLCKKHIKFDSYTSLLMESLLVAPFAIAYIAYKHVTVGSEALSVGTAELLLYLGAAPVTLLPLVFYSYAVRYTSMTMVGLMQYIEPSLQFILAVALFGEIFDEVKAVSFGLIWIGLAVTLAESVLLSRKRRADVTPR</sequence>